<dbReference type="EMBL" id="UINC01212755">
    <property type="protein sequence ID" value="SVE37221.1"/>
    <property type="molecule type" value="Genomic_DNA"/>
</dbReference>
<accession>A0A383CYF5</accession>
<organism evidence="1">
    <name type="scientific">marine metagenome</name>
    <dbReference type="NCBI Taxonomy" id="408172"/>
    <lineage>
        <taxon>unclassified sequences</taxon>
        <taxon>metagenomes</taxon>
        <taxon>ecological metagenomes</taxon>
    </lineage>
</organism>
<reference evidence="1" key="1">
    <citation type="submission" date="2018-05" db="EMBL/GenBank/DDBJ databases">
        <authorList>
            <person name="Lanie J.A."/>
            <person name="Ng W.-L."/>
            <person name="Kazmierczak K.M."/>
            <person name="Andrzejewski T.M."/>
            <person name="Davidsen T.M."/>
            <person name="Wayne K.J."/>
            <person name="Tettelin H."/>
            <person name="Glass J.I."/>
            <person name="Rusch D."/>
            <person name="Podicherti R."/>
            <person name="Tsui H.-C.T."/>
            <person name="Winkler M.E."/>
        </authorList>
    </citation>
    <scope>NUCLEOTIDE SEQUENCE</scope>
</reference>
<evidence type="ECO:0000313" key="1">
    <source>
        <dbReference type="EMBL" id="SVE37221.1"/>
    </source>
</evidence>
<name>A0A383CYF5_9ZZZZ</name>
<proteinExistence type="predicted"/>
<feature type="non-terminal residue" evidence="1">
    <location>
        <position position="1"/>
    </location>
</feature>
<gene>
    <name evidence="1" type="ORF">METZ01_LOCUS490075</name>
</gene>
<protein>
    <submittedName>
        <fullName evidence="1">Uncharacterized protein</fullName>
    </submittedName>
</protein>
<dbReference type="AlphaFoldDB" id="A0A383CYF5"/>
<sequence length="103" mass="12350">FNKVLSITIQTAQLLKNNNINKKLDFYNNSLRFISNDRRLVDNIDTNQKIYTDTVTKLFKENYPGSKFEFDNYSQREERFAFDVNFMDNTNILDYRTKEEGNE</sequence>